<accession>A0A1L9AV86</accession>
<evidence type="ECO:0000259" key="1">
    <source>
        <dbReference type="Pfam" id="PF07791"/>
    </source>
</evidence>
<dbReference type="InterPro" id="IPR012433">
    <property type="entry name" value="Imm11"/>
</dbReference>
<dbReference type="STRING" id="83449.BON30_46195"/>
<evidence type="ECO:0000313" key="2">
    <source>
        <dbReference type="EMBL" id="OJH33921.1"/>
    </source>
</evidence>
<protein>
    <recommendedName>
        <fullName evidence="1">Immunity MXAN-0049 protein domain-containing protein</fullName>
    </recommendedName>
</protein>
<comment type="caution">
    <text evidence="2">The sequence shown here is derived from an EMBL/GenBank/DDBJ whole genome shotgun (WGS) entry which is preliminary data.</text>
</comment>
<dbReference type="Pfam" id="PF07791">
    <property type="entry name" value="Imm11"/>
    <property type="match status" value="1"/>
</dbReference>
<reference evidence="3" key="1">
    <citation type="submission" date="2016-11" db="EMBL/GenBank/DDBJ databases">
        <authorList>
            <person name="Shukria A."/>
            <person name="Stevens D.C."/>
        </authorList>
    </citation>
    <scope>NUCLEOTIDE SEQUENCE [LARGE SCALE GENOMIC DNA]</scope>
    <source>
        <strain evidence="3">Cbfe23</strain>
    </source>
</reference>
<name>A0A1L9AV86_9BACT</name>
<dbReference type="EMBL" id="MPIN01000025">
    <property type="protein sequence ID" value="OJH33921.1"/>
    <property type="molecule type" value="Genomic_DNA"/>
</dbReference>
<feature type="domain" description="Immunity MXAN-0049 protein" evidence="1">
    <location>
        <begin position="60"/>
        <end position="189"/>
    </location>
</feature>
<dbReference type="InterPro" id="IPR037181">
    <property type="entry name" value="SUFU_N"/>
</dbReference>
<dbReference type="SUPFAM" id="SSF103359">
    <property type="entry name" value="Suppressor of Fused, N-terminal domain"/>
    <property type="match status" value="1"/>
</dbReference>
<organism evidence="2 3">
    <name type="scientific">Cystobacter ferrugineus</name>
    <dbReference type="NCBI Taxonomy" id="83449"/>
    <lineage>
        <taxon>Bacteria</taxon>
        <taxon>Pseudomonadati</taxon>
        <taxon>Myxococcota</taxon>
        <taxon>Myxococcia</taxon>
        <taxon>Myxococcales</taxon>
        <taxon>Cystobacterineae</taxon>
        <taxon>Archangiaceae</taxon>
        <taxon>Cystobacter</taxon>
    </lineage>
</organism>
<reference evidence="2 3" key="2">
    <citation type="submission" date="2016-12" db="EMBL/GenBank/DDBJ databases">
        <title>Draft Genome Sequence of Cystobacter ferrugineus Strain Cbfe23.</title>
        <authorList>
            <person name="Akbar S."/>
            <person name="Dowd S.E."/>
            <person name="Stevens D.C."/>
        </authorList>
    </citation>
    <scope>NUCLEOTIDE SEQUENCE [LARGE SCALE GENOMIC DNA]</scope>
    <source>
        <strain evidence="2 3">Cbfe23</strain>
    </source>
</reference>
<keyword evidence="3" id="KW-1185">Reference proteome</keyword>
<dbReference type="OrthoDB" id="5509251at2"/>
<dbReference type="AlphaFoldDB" id="A0A1L9AV86"/>
<dbReference type="RefSeq" id="WP_071905038.1">
    <property type="nucleotide sequence ID" value="NZ_MPIN01000025.1"/>
</dbReference>
<dbReference type="Proteomes" id="UP000182229">
    <property type="component" value="Unassembled WGS sequence"/>
</dbReference>
<gene>
    <name evidence="2" type="ORF">BON30_46195</name>
</gene>
<evidence type="ECO:0000313" key="3">
    <source>
        <dbReference type="Proteomes" id="UP000182229"/>
    </source>
</evidence>
<sequence>MAKNYFKLTDDMSRPDRWLLGDPIDEQGKEVRGWRFMNGEPTRFDGCLRIPVYHPGSSLDFTRVDTGGFPVVTEKVARVLAELAPGDVQLFPAEVESRSETYFVVNVARRVKCIDEAASAEVRYGEPEDNWPDELGYYEAVYGMRIDPCQVGEAKVFRPWGYTGSLLVAEDVKEALERTGATGLAFTEVTGPSPISEEERAYKQRCRELLDPPPAARRAVWKTLGTLDELAVAPRAICYEWPGHRQDWAIIHREAGRLLLVSEGLSDPFIARLEPSVGFGLELALETEPAELPLGSIEESWPYMLLARVAREVVANERVREQAKAGLFSLEVSGKGLPDSLVTPEGRVGVLLGVESRTLPRRFSTPFGEVQLVTVKALLPSELEYVVRHAPEGPAELARRFAESGEEHVSRARRR</sequence>
<proteinExistence type="predicted"/>